<name>A0ABD0LN62_9CAEN</name>
<evidence type="ECO:0000313" key="3">
    <source>
        <dbReference type="Proteomes" id="UP001519460"/>
    </source>
</evidence>
<accession>A0ABD0LN62</accession>
<gene>
    <name evidence="2" type="ORF">BaRGS_00007840</name>
</gene>
<dbReference type="AlphaFoldDB" id="A0ABD0LN62"/>
<proteinExistence type="predicted"/>
<feature type="chain" id="PRO_5044833670" evidence="1">
    <location>
        <begin position="19"/>
        <end position="113"/>
    </location>
</feature>
<comment type="caution">
    <text evidence="2">The sequence shown here is derived from an EMBL/GenBank/DDBJ whole genome shotgun (WGS) entry which is preliminary data.</text>
</comment>
<dbReference type="EMBL" id="JACVVK020000034">
    <property type="protein sequence ID" value="KAK7500960.1"/>
    <property type="molecule type" value="Genomic_DNA"/>
</dbReference>
<feature type="signal peptide" evidence="1">
    <location>
        <begin position="1"/>
        <end position="18"/>
    </location>
</feature>
<reference evidence="2 3" key="1">
    <citation type="journal article" date="2023" name="Sci. Data">
        <title>Genome assembly of the Korean intertidal mud-creeper Batillaria attramentaria.</title>
        <authorList>
            <person name="Patra A.K."/>
            <person name="Ho P.T."/>
            <person name="Jun S."/>
            <person name="Lee S.J."/>
            <person name="Kim Y."/>
            <person name="Won Y.J."/>
        </authorList>
    </citation>
    <scope>NUCLEOTIDE SEQUENCE [LARGE SCALE GENOMIC DNA]</scope>
    <source>
        <strain evidence="2">Wonlab-2016</strain>
    </source>
</reference>
<evidence type="ECO:0000256" key="1">
    <source>
        <dbReference type="SAM" id="SignalP"/>
    </source>
</evidence>
<keyword evidence="3" id="KW-1185">Reference proteome</keyword>
<protein>
    <submittedName>
        <fullName evidence="2">Uncharacterized protein</fullName>
    </submittedName>
</protein>
<dbReference type="Proteomes" id="UP001519460">
    <property type="component" value="Unassembled WGS sequence"/>
</dbReference>
<evidence type="ECO:0000313" key="2">
    <source>
        <dbReference type="EMBL" id="KAK7500960.1"/>
    </source>
</evidence>
<keyword evidence="1" id="KW-0732">Signal</keyword>
<organism evidence="2 3">
    <name type="scientific">Batillaria attramentaria</name>
    <dbReference type="NCBI Taxonomy" id="370345"/>
    <lineage>
        <taxon>Eukaryota</taxon>
        <taxon>Metazoa</taxon>
        <taxon>Spiralia</taxon>
        <taxon>Lophotrochozoa</taxon>
        <taxon>Mollusca</taxon>
        <taxon>Gastropoda</taxon>
        <taxon>Caenogastropoda</taxon>
        <taxon>Sorbeoconcha</taxon>
        <taxon>Cerithioidea</taxon>
        <taxon>Batillariidae</taxon>
        <taxon>Batillaria</taxon>
    </lineage>
</organism>
<sequence length="113" mass="12485">MLLKIVLTNMGLITITSSAGRPAPFWFISLAPETNEYMYMQNIIQMLQQCRHSNPTTQAAQVTTVALCGCCTTQRLSSLPSTLHQDIALDGACSLPLDFFAQLQASRVQVYML</sequence>